<dbReference type="PANTHER" id="PTHR42783:SF3">
    <property type="entry name" value="GLUTAMATE SYNTHASE [NADPH] SMALL CHAIN-RELATED"/>
    <property type="match status" value="1"/>
</dbReference>
<dbReference type="GO" id="GO:0016491">
    <property type="term" value="F:oxidoreductase activity"/>
    <property type="evidence" value="ECO:0007669"/>
    <property type="project" value="InterPro"/>
</dbReference>
<evidence type="ECO:0000256" key="3">
    <source>
        <dbReference type="ARBA" id="ARBA00023014"/>
    </source>
</evidence>
<dbReference type="PANTHER" id="PTHR42783">
    <property type="entry name" value="GLUTAMATE SYNTHASE [NADPH] SMALL CHAIN"/>
    <property type="match status" value="1"/>
</dbReference>
<evidence type="ECO:0000313" key="6">
    <source>
        <dbReference type="Proteomes" id="UP000463470"/>
    </source>
</evidence>
<gene>
    <name evidence="5" type="primary">ygfK</name>
    <name evidence="5" type="ORF">GTO91_10035</name>
</gene>
<dbReference type="Proteomes" id="UP000463470">
    <property type="component" value="Unassembled WGS sequence"/>
</dbReference>
<protein>
    <submittedName>
        <fullName evidence="5">Putative selenate reductase subunit YgfK</fullName>
    </submittedName>
</protein>
<dbReference type="AlphaFoldDB" id="A0A845L5B8"/>
<dbReference type="SUPFAM" id="SSF51971">
    <property type="entry name" value="Nucleotide-binding domain"/>
    <property type="match status" value="1"/>
</dbReference>
<dbReference type="SUPFAM" id="SSF46548">
    <property type="entry name" value="alpha-helical ferredoxin"/>
    <property type="match status" value="2"/>
</dbReference>
<dbReference type="Gene3D" id="3.30.70.20">
    <property type="match status" value="1"/>
</dbReference>
<keyword evidence="2" id="KW-0408">Iron</keyword>
<dbReference type="Pfam" id="PF07992">
    <property type="entry name" value="Pyr_redox_2"/>
    <property type="match status" value="1"/>
</dbReference>
<keyword evidence="6" id="KW-1185">Reference proteome</keyword>
<reference evidence="5 6" key="1">
    <citation type="submission" date="2020-01" db="EMBL/GenBank/DDBJ databases">
        <title>Whole-genome sequence of Heliobacterium undosum DSM 13378.</title>
        <authorList>
            <person name="Kyndt J.A."/>
            <person name="Meyer T.E."/>
        </authorList>
    </citation>
    <scope>NUCLEOTIDE SEQUENCE [LARGE SCALE GENOMIC DNA]</scope>
    <source>
        <strain evidence="5 6">DSM 13378</strain>
    </source>
</reference>
<feature type="domain" description="4Fe-4S ferredoxin-type" evidence="4">
    <location>
        <begin position="947"/>
        <end position="978"/>
    </location>
</feature>
<dbReference type="InterPro" id="IPR036188">
    <property type="entry name" value="FAD/NAD-bd_sf"/>
</dbReference>
<dbReference type="InterPro" id="IPR017896">
    <property type="entry name" value="4Fe4S_Fe-S-bd"/>
</dbReference>
<dbReference type="Gene3D" id="3.50.50.60">
    <property type="entry name" value="FAD/NAD(P)-binding domain"/>
    <property type="match status" value="2"/>
</dbReference>
<evidence type="ECO:0000259" key="4">
    <source>
        <dbReference type="PROSITE" id="PS51379"/>
    </source>
</evidence>
<accession>A0A845L5B8</accession>
<evidence type="ECO:0000256" key="2">
    <source>
        <dbReference type="ARBA" id="ARBA00023004"/>
    </source>
</evidence>
<dbReference type="SUPFAM" id="SSF51395">
    <property type="entry name" value="FMN-linked oxidoreductases"/>
    <property type="match status" value="1"/>
</dbReference>
<evidence type="ECO:0000256" key="1">
    <source>
        <dbReference type="ARBA" id="ARBA00022723"/>
    </source>
</evidence>
<dbReference type="PRINTS" id="PR00419">
    <property type="entry name" value="ADXRDTASE"/>
</dbReference>
<dbReference type="EMBL" id="WXEY01000009">
    <property type="protein sequence ID" value="MZP30044.1"/>
    <property type="molecule type" value="Genomic_DNA"/>
</dbReference>
<organism evidence="5 6">
    <name type="scientific">Heliomicrobium undosum</name>
    <dbReference type="NCBI Taxonomy" id="121734"/>
    <lineage>
        <taxon>Bacteria</taxon>
        <taxon>Bacillati</taxon>
        <taxon>Bacillota</taxon>
        <taxon>Clostridia</taxon>
        <taxon>Eubacteriales</taxon>
        <taxon>Heliobacteriaceae</taxon>
        <taxon>Heliomicrobium</taxon>
    </lineage>
</organism>
<dbReference type="RefSeq" id="WP_161258575.1">
    <property type="nucleotide sequence ID" value="NZ_WXEY01000009.1"/>
</dbReference>
<dbReference type="GO" id="GO:0046872">
    <property type="term" value="F:metal ion binding"/>
    <property type="evidence" value="ECO:0007669"/>
    <property type="project" value="UniProtKB-KW"/>
</dbReference>
<evidence type="ECO:0000313" key="5">
    <source>
        <dbReference type="EMBL" id="MZP30044.1"/>
    </source>
</evidence>
<dbReference type="Gene3D" id="1.10.1060.10">
    <property type="entry name" value="Alpha-helical ferredoxin"/>
    <property type="match status" value="1"/>
</dbReference>
<keyword evidence="3" id="KW-0411">Iron-sulfur</keyword>
<dbReference type="Pfam" id="PF14691">
    <property type="entry name" value="Fer4_20"/>
    <property type="match status" value="1"/>
</dbReference>
<comment type="caution">
    <text evidence="5">The sequence shown here is derived from an EMBL/GenBank/DDBJ whole genome shotgun (WGS) entry which is preliminary data.</text>
</comment>
<proteinExistence type="predicted"/>
<sequence length="1055" mass="114945">MGDIMRPIPFTELVCRAFEEYAADRSVFALPEAHFFRKSGNQQIRLFGEACETPLGPAAGPHTQLAQNIATSYLAGSRFIELKTVQEKEPPVDKPCIDAEDEGFNTEWSSEYTVEKAYAEYIKAWVLLHLIEEVFELRIGKERSFIFNMSVGYNLAGIQSPRMDAYINGLMDASCHPVFTETLKALSDLLKEGSFLNGTGLEHRLPALQSLPERISPQICKSVTLSTMHGCPPEEIEKICAYMLTEKKLETYVKLNPTLLTYPVVRTILDTLGFDYVALSPASFDHDLQYKDAIPMLKRLKALAAAHGRFFGVKLTNTLGSVNFKNSLPGGEMYMSGRALFPLSINLAAKICDEFAGELPISFSAGISEHNVAEVFATGIRPITAATELLKPGGYARMSAMAAKLEALEGWEQPKIDTAKVAALAAKALDADFFKKSFRGDAKASVPSELPLFDCAEAPCQAACPIHQDIPAYIRLVGQRRYAEALALIYEKNALPSITGHICDHACQYHCTRLDYEGCVLIREMKRIAVKKGFAEYKKKWVAPTKRQAAKVAVMGAGPAGLASAYFLAREGFDVTVYERRESAGGTVRHVIPRFRISDEAIDADVRFIEEHGVKFVFNASPSLTPASLQSMGYTYVVVAVGAGAEKEFPIRGVSASLPLMMSALAFLEQFNRDSVSLNLGKQVAVVGAGNTAMDAARTALKLPGVEKATVIYRRTEKEMPAYREEYELALADGVEFLFLMNPEGVDSDGKLLCRVMKLGAPDASGRRRPEKTDEVRALSVDTLITAIGETVDMGLLAQLGLVEAATGAAQTNKATCATALGGVYLVGDASRGPSSIVKCIADGRKAADAICRAEDPAWKRAILTPSPVDDETVKTITAKKQGLIAQSDVPVEAGPEVDPAVGDTEYRRCLECSSVCNKCVEVCPNRANIAVAIGGTDLGSAIGFRNRFQIVHLDAYCNECGNCATFCPWDGRPYTDKPTLFSLRQDFETSRNPGFFVENDTVYVRVKDAVRTFPLEAGGFRVDDGDSDATLDRMAGIFAALYAKRTSLFGPVEQ</sequence>
<dbReference type="InterPro" id="IPR023753">
    <property type="entry name" value="FAD/NAD-binding_dom"/>
</dbReference>
<dbReference type="PROSITE" id="PS00198">
    <property type="entry name" value="4FE4S_FER_1"/>
    <property type="match status" value="1"/>
</dbReference>
<dbReference type="NCBIfam" id="TIGR03315">
    <property type="entry name" value="Se_ygfK"/>
    <property type="match status" value="1"/>
</dbReference>
<keyword evidence="1" id="KW-0479">Metal-binding</keyword>
<dbReference type="InterPro" id="IPR028261">
    <property type="entry name" value="DPD_II"/>
</dbReference>
<dbReference type="InterPro" id="IPR009051">
    <property type="entry name" value="Helical_ferredxn"/>
</dbReference>
<dbReference type="PROSITE" id="PS51379">
    <property type="entry name" value="4FE4S_FER_2"/>
    <property type="match status" value="1"/>
</dbReference>
<name>A0A845L5B8_9FIRM</name>
<dbReference type="InterPro" id="IPR017701">
    <property type="entry name" value="Se_rdtase_YgfK"/>
</dbReference>
<dbReference type="OrthoDB" id="9803192at2"/>
<dbReference type="InterPro" id="IPR017900">
    <property type="entry name" value="4Fe4S_Fe_S_CS"/>
</dbReference>
<dbReference type="GO" id="GO:0051536">
    <property type="term" value="F:iron-sulfur cluster binding"/>
    <property type="evidence" value="ECO:0007669"/>
    <property type="project" value="UniProtKB-KW"/>
</dbReference>